<dbReference type="EMBL" id="KE504125">
    <property type="protein sequence ID" value="EPT04918.1"/>
    <property type="molecule type" value="Genomic_DNA"/>
</dbReference>
<dbReference type="Proteomes" id="UP000015241">
    <property type="component" value="Unassembled WGS sequence"/>
</dbReference>
<protein>
    <submittedName>
        <fullName evidence="2">Uncharacterized protein</fullName>
    </submittedName>
</protein>
<dbReference type="Gene3D" id="3.40.366.10">
    <property type="entry name" value="Malonyl-Coenzyme A Acyl Carrier Protein, domain 2"/>
    <property type="match status" value="1"/>
</dbReference>
<dbReference type="InParanoid" id="S8EL39"/>
<reference evidence="2 3" key="1">
    <citation type="journal article" date="2012" name="Science">
        <title>The Paleozoic origin of enzymatic lignin decomposition reconstructed from 31 fungal genomes.</title>
        <authorList>
            <person name="Floudas D."/>
            <person name="Binder M."/>
            <person name="Riley R."/>
            <person name="Barry K."/>
            <person name="Blanchette R.A."/>
            <person name="Henrissat B."/>
            <person name="Martinez A.T."/>
            <person name="Otillar R."/>
            <person name="Spatafora J.W."/>
            <person name="Yadav J.S."/>
            <person name="Aerts A."/>
            <person name="Benoit I."/>
            <person name="Boyd A."/>
            <person name="Carlson A."/>
            <person name="Copeland A."/>
            <person name="Coutinho P.M."/>
            <person name="de Vries R.P."/>
            <person name="Ferreira P."/>
            <person name="Findley K."/>
            <person name="Foster B."/>
            <person name="Gaskell J."/>
            <person name="Glotzer D."/>
            <person name="Gorecki P."/>
            <person name="Heitman J."/>
            <person name="Hesse C."/>
            <person name="Hori C."/>
            <person name="Igarashi K."/>
            <person name="Jurgens J.A."/>
            <person name="Kallen N."/>
            <person name="Kersten P."/>
            <person name="Kohler A."/>
            <person name="Kuees U."/>
            <person name="Kumar T.K.A."/>
            <person name="Kuo A."/>
            <person name="LaButti K."/>
            <person name="Larrondo L.F."/>
            <person name="Lindquist E."/>
            <person name="Ling A."/>
            <person name="Lombard V."/>
            <person name="Lucas S."/>
            <person name="Lundell T."/>
            <person name="Martin R."/>
            <person name="McLaughlin D.J."/>
            <person name="Morgenstern I."/>
            <person name="Morin E."/>
            <person name="Murat C."/>
            <person name="Nagy L.G."/>
            <person name="Nolan M."/>
            <person name="Ohm R.A."/>
            <person name="Patyshakuliyeva A."/>
            <person name="Rokas A."/>
            <person name="Ruiz-Duenas F.J."/>
            <person name="Sabat G."/>
            <person name="Salamov A."/>
            <person name="Samejima M."/>
            <person name="Schmutz J."/>
            <person name="Slot J.C."/>
            <person name="St John F."/>
            <person name="Stenlid J."/>
            <person name="Sun H."/>
            <person name="Sun S."/>
            <person name="Syed K."/>
            <person name="Tsang A."/>
            <person name="Wiebenga A."/>
            <person name="Young D."/>
            <person name="Pisabarro A."/>
            <person name="Eastwood D.C."/>
            <person name="Martin F."/>
            <person name="Cullen D."/>
            <person name="Grigoriev I.V."/>
            <person name="Hibbett D.S."/>
        </authorList>
    </citation>
    <scope>NUCLEOTIDE SEQUENCE</scope>
    <source>
        <strain evidence="3">FP-58527</strain>
    </source>
</reference>
<sequence length="174" mass="19164">MPHISIQSFVDLCKGSASELSLDQLHRALLGMKSIYALLGGNFDELQSLYDTYTPYVACFLSEMTNALLRLAAHVVSWLTGATLRPPTAYLASVPVSLPLIGLTQLMQYLVTCRVARVSPGEMREKLKGAVVVAASTSIESYFEQSRKGMKWLFYCGYRGQQAFTVFALEPGIV</sequence>
<dbReference type="PANTHER" id="PTHR10982:SF21">
    <property type="entry name" value="FATTY ACID SYNTHASE SUBUNIT BETA"/>
    <property type="match status" value="1"/>
</dbReference>
<accession>S8EL39</accession>
<dbReference type="PANTHER" id="PTHR10982">
    <property type="entry name" value="MALONYL COA-ACYL CARRIER PROTEIN TRANSACYLASE"/>
    <property type="match status" value="1"/>
</dbReference>
<keyword evidence="1" id="KW-0808">Transferase</keyword>
<keyword evidence="3" id="KW-1185">Reference proteome</keyword>
<dbReference type="eggNOG" id="ENOG502QQJX">
    <property type="taxonomic scope" value="Eukaryota"/>
</dbReference>
<evidence type="ECO:0000256" key="1">
    <source>
        <dbReference type="ARBA" id="ARBA00022679"/>
    </source>
</evidence>
<name>S8EL39_FOMSC</name>
<dbReference type="InterPro" id="IPR001227">
    <property type="entry name" value="Ac_transferase_dom_sf"/>
</dbReference>
<dbReference type="HOGENOM" id="CLU_1540087_0_0_1"/>
<gene>
    <name evidence="2" type="ORF">FOMPIDRAFT_112331</name>
</gene>
<proteinExistence type="predicted"/>
<organism evidence="2 3">
    <name type="scientific">Fomitopsis schrenkii</name>
    <name type="common">Brown rot fungus</name>
    <dbReference type="NCBI Taxonomy" id="2126942"/>
    <lineage>
        <taxon>Eukaryota</taxon>
        <taxon>Fungi</taxon>
        <taxon>Dikarya</taxon>
        <taxon>Basidiomycota</taxon>
        <taxon>Agaricomycotina</taxon>
        <taxon>Agaricomycetes</taxon>
        <taxon>Polyporales</taxon>
        <taxon>Fomitopsis</taxon>
    </lineage>
</organism>
<dbReference type="AlphaFoldDB" id="S8EL39"/>
<dbReference type="STRING" id="743788.S8EL39"/>
<evidence type="ECO:0000313" key="2">
    <source>
        <dbReference type="EMBL" id="EPT04918.1"/>
    </source>
</evidence>
<evidence type="ECO:0000313" key="3">
    <source>
        <dbReference type="Proteomes" id="UP000015241"/>
    </source>
</evidence>
<dbReference type="OrthoDB" id="4251012at2759"/>
<dbReference type="GO" id="GO:0016740">
    <property type="term" value="F:transferase activity"/>
    <property type="evidence" value="ECO:0007669"/>
    <property type="project" value="UniProtKB-KW"/>
</dbReference>
<dbReference type="InterPro" id="IPR050830">
    <property type="entry name" value="Fungal_FAS"/>
</dbReference>